<evidence type="ECO:0000313" key="2">
    <source>
        <dbReference type="Proteomes" id="UP000547209"/>
    </source>
</evidence>
<reference evidence="1 2" key="1">
    <citation type="submission" date="2020-08" db="EMBL/GenBank/DDBJ databases">
        <title>Cohnella phylogeny.</title>
        <authorList>
            <person name="Dunlap C."/>
        </authorList>
    </citation>
    <scope>NUCLEOTIDE SEQUENCE [LARGE SCALE GENOMIC DNA]</scope>
    <source>
        <strain evidence="1 2">DSM 28246</strain>
    </source>
</reference>
<name>A0A7X0RMH3_9BACL</name>
<comment type="caution">
    <text evidence="1">The sequence shown here is derived from an EMBL/GenBank/DDBJ whole genome shotgun (WGS) entry which is preliminary data.</text>
</comment>
<accession>A0A7X0RMH3</accession>
<dbReference type="RefSeq" id="WP_185141690.1">
    <property type="nucleotide sequence ID" value="NZ_JACJVP010000007.1"/>
</dbReference>
<dbReference type="AlphaFoldDB" id="A0A7X0RMH3"/>
<sequence length="79" mass="8791">MPLSTKSEARDLDADLKRCEDAAGVTIQSFDAIGRLVQFAKAALIGWPAAIRLAKEAEDEIDRLRNELQIAQEQSRSYD</sequence>
<proteinExistence type="predicted"/>
<protein>
    <submittedName>
        <fullName evidence="1">Uncharacterized protein</fullName>
    </submittedName>
</protein>
<keyword evidence="2" id="KW-1185">Reference proteome</keyword>
<gene>
    <name evidence="1" type="ORF">H7C19_06060</name>
</gene>
<evidence type="ECO:0000313" key="1">
    <source>
        <dbReference type="EMBL" id="MBB6670248.1"/>
    </source>
</evidence>
<dbReference type="Proteomes" id="UP000547209">
    <property type="component" value="Unassembled WGS sequence"/>
</dbReference>
<organism evidence="1 2">
    <name type="scientific">Cohnella nanjingensis</name>
    <dbReference type="NCBI Taxonomy" id="1387779"/>
    <lineage>
        <taxon>Bacteria</taxon>
        <taxon>Bacillati</taxon>
        <taxon>Bacillota</taxon>
        <taxon>Bacilli</taxon>
        <taxon>Bacillales</taxon>
        <taxon>Paenibacillaceae</taxon>
        <taxon>Cohnella</taxon>
    </lineage>
</organism>
<dbReference type="EMBL" id="JACJVP010000007">
    <property type="protein sequence ID" value="MBB6670248.1"/>
    <property type="molecule type" value="Genomic_DNA"/>
</dbReference>